<evidence type="ECO:0000313" key="3">
    <source>
        <dbReference type="Proteomes" id="UP000265768"/>
    </source>
</evidence>
<accession>A0A3A4B5C5</accession>
<gene>
    <name evidence="2" type="ORF">D5H75_12290</name>
</gene>
<keyword evidence="1" id="KW-1133">Transmembrane helix</keyword>
<protein>
    <submittedName>
        <fullName evidence="2">Uncharacterized protein</fullName>
    </submittedName>
</protein>
<organism evidence="2 3">
    <name type="scientific">Bailinhaonella thermotolerans</name>
    <dbReference type="NCBI Taxonomy" id="1070861"/>
    <lineage>
        <taxon>Bacteria</taxon>
        <taxon>Bacillati</taxon>
        <taxon>Actinomycetota</taxon>
        <taxon>Actinomycetes</taxon>
        <taxon>Streptosporangiales</taxon>
        <taxon>Streptosporangiaceae</taxon>
        <taxon>Bailinhaonella</taxon>
    </lineage>
</organism>
<dbReference type="EMBL" id="QZEY01000003">
    <property type="protein sequence ID" value="RJL33537.1"/>
    <property type="molecule type" value="Genomic_DNA"/>
</dbReference>
<reference evidence="2 3" key="1">
    <citation type="submission" date="2018-09" db="EMBL/GenBank/DDBJ databases">
        <title>YIM 75507 draft genome.</title>
        <authorList>
            <person name="Tang S."/>
            <person name="Feng Y."/>
        </authorList>
    </citation>
    <scope>NUCLEOTIDE SEQUENCE [LARGE SCALE GENOMIC DNA]</scope>
    <source>
        <strain evidence="2 3">YIM 75507</strain>
    </source>
</reference>
<dbReference type="RefSeq" id="WP_119926496.1">
    <property type="nucleotide sequence ID" value="NZ_QZEY01000003.1"/>
</dbReference>
<feature type="transmembrane region" description="Helical" evidence="1">
    <location>
        <begin position="39"/>
        <end position="60"/>
    </location>
</feature>
<proteinExistence type="predicted"/>
<keyword evidence="3" id="KW-1185">Reference proteome</keyword>
<keyword evidence="1" id="KW-0472">Membrane</keyword>
<sequence length="159" mass="16639">MPLRALLTGVTVSATTTLEGVAPPGAATGAPDGPGTGVIALVVVALLLGTGILIPTALVIKGAKARRAREAAEFETARRLAEEDVDRLAEEIRALGDGRDTSDNPAVRQAWQSALDAYDTARSTLSGARRPLDLRATANAVQEARYALANLRTHLHHDT</sequence>
<dbReference type="AlphaFoldDB" id="A0A3A4B5C5"/>
<evidence type="ECO:0000256" key="1">
    <source>
        <dbReference type="SAM" id="Phobius"/>
    </source>
</evidence>
<evidence type="ECO:0000313" key="2">
    <source>
        <dbReference type="EMBL" id="RJL33537.1"/>
    </source>
</evidence>
<name>A0A3A4B5C5_9ACTN</name>
<dbReference type="OrthoDB" id="4808153at2"/>
<dbReference type="Proteomes" id="UP000265768">
    <property type="component" value="Unassembled WGS sequence"/>
</dbReference>
<comment type="caution">
    <text evidence="2">The sequence shown here is derived from an EMBL/GenBank/DDBJ whole genome shotgun (WGS) entry which is preliminary data.</text>
</comment>
<keyword evidence="1" id="KW-0812">Transmembrane</keyword>